<proteinExistence type="predicted"/>
<dbReference type="AlphaFoldDB" id="A0A0T5VUG1"/>
<evidence type="ECO:0000313" key="2">
    <source>
        <dbReference type="Proteomes" id="UP000051950"/>
    </source>
</evidence>
<protein>
    <submittedName>
        <fullName evidence="1">Uncharacterized protein</fullName>
    </submittedName>
</protein>
<name>A0A0T5VUG1_9SPHI</name>
<keyword evidence="2" id="KW-1185">Reference proteome</keyword>
<dbReference type="Proteomes" id="UP000051950">
    <property type="component" value="Unassembled WGS sequence"/>
</dbReference>
<reference evidence="1 2" key="1">
    <citation type="submission" date="2015-11" db="EMBL/GenBank/DDBJ databases">
        <title>Sequence of Pedobacter ginsenosidimutans.</title>
        <authorList>
            <person name="Carson E."/>
            <person name="Keyser V."/>
            <person name="Newman J."/>
            <person name="Miller J."/>
        </authorList>
    </citation>
    <scope>NUCLEOTIDE SEQUENCE [LARGE SCALE GENOMIC DNA]</scope>
    <source>
        <strain evidence="1 2">KACC 14530</strain>
    </source>
</reference>
<organism evidence="1 2">
    <name type="scientific">Pedobacter ginsenosidimutans</name>
    <dbReference type="NCBI Taxonomy" id="687842"/>
    <lineage>
        <taxon>Bacteria</taxon>
        <taxon>Pseudomonadati</taxon>
        <taxon>Bacteroidota</taxon>
        <taxon>Sphingobacteriia</taxon>
        <taxon>Sphingobacteriales</taxon>
        <taxon>Sphingobacteriaceae</taxon>
        <taxon>Pedobacter</taxon>
    </lineage>
</organism>
<evidence type="ECO:0000313" key="1">
    <source>
        <dbReference type="EMBL" id="KRT17511.1"/>
    </source>
</evidence>
<comment type="caution">
    <text evidence="1">The sequence shown here is derived from an EMBL/GenBank/DDBJ whole genome shotgun (WGS) entry which is preliminary data.</text>
</comment>
<sequence length="100" mass="11497">MYVIPLRTIIKQPYRFVLNTIANHAKKQKLQYLLTNKVNNMKGLFEKRIDLKNCQINGGRLAESQATIRTETCSGGCSDVRYTVKDDSYKTIQVCTDYNC</sequence>
<gene>
    <name evidence="1" type="ORF">ASU31_02920</name>
</gene>
<dbReference type="STRING" id="687842.ASU31_02920"/>
<accession>A0A0T5VUG1</accession>
<dbReference type="EMBL" id="LMZQ01000002">
    <property type="protein sequence ID" value="KRT17511.1"/>
    <property type="molecule type" value="Genomic_DNA"/>
</dbReference>